<evidence type="ECO:0000313" key="3">
    <source>
        <dbReference type="Proteomes" id="UP000178526"/>
    </source>
</evidence>
<dbReference type="Gene3D" id="3.30.2310.20">
    <property type="entry name" value="RelE-like"/>
    <property type="match status" value="1"/>
</dbReference>
<proteinExistence type="predicted"/>
<name>A0A1F7RJ07_9BACT</name>
<sequence length="96" mass="11430">MKFYFHPEAEAEFDRSVAYYEQCQAGLGLEFAEEFYATISRIIKYPAAWSRLSENSHRCLVNRFPYGVIYQIKPHTLRIIAVAHLNRRPGYWKERL</sequence>
<accession>A0A1F7RJ07</accession>
<dbReference type="EMBL" id="MGDB01000076">
    <property type="protein sequence ID" value="OGL41148.1"/>
    <property type="molecule type" value="Genomic_DNA"/>
</dbReference>
<gene>
    <name evidence="2" type="ORF">A2042_09245</name>
</gene>
<dbReference type="Pfam" id="PF05016">
    <property type="entry name" value="ParE_toxin"/>
    <property type="match status" value="1"/>
</dbReference>
<dbReference type="AlphaFoldDB" id="A0A1F7RJ07"/>
<dbReference type="InterPro" id="IPR035093">
    <property type="entry name" value="RelE/ParE_toxin_dom_sf"/>
</dbReference>
<dbReference type="InterPro" id="IPR007712">
    <property type="entry name" value="RelE/ParE_toxin"/>
</dbReference>
<comment type="caution">
    <text evidence="2">The sequence shown here is derived from an EMBL/GenBank/DDBJ whole genome shotgun (WGS) entry which is preliminary data.</text>
</comment>
<evidence type="ECO:0000313" key="2">
    <source>
        <dbReference type="EMBL" id="OGL41148.1"/>
    </source>
</evidence>
<reference evidence="2 3" key="1">
    <citation type="journal article" date="2016" name="Nat. Commun.">
        <title>Thousands of microbial genomes shed light on interconnected biogeochemical processes in an aquifer system.</title>
        <authorList>
            <person name="Anantharaman K."/>
            <person name="Brown C.T."/>
            <person name="Hug L.A."/>
            <person name="Sharon I."/>
            <person name="Castelle C.J."/>
            <person name="Probst A.J."/>
            <person name="Thomas B.C."/>
            <person name="Singh A."/>
            <person name="Wilkins M.J."/>
            <person name="Karaoz U."/>
            <person name="Brodie E.L."/>
            <person name="Williams K.H."/>
            <person name="Hubbard S.S."/>
            <person name="Banfield J.F."/>
        </authorList>
    </citation>
    <scope>NUCLEOTIDE SEQUENCE [LARGE SCALE GENOMIC DNA]</scope>
</reference>
<protein>
    <submittedName>
        <fullName evidence="2">Plasmid stabilization protein</fullName>
    </submittedName>
</protein>
<organism evidence="2 3">
    <name type="scientific">Candidatus Schekmanbacteria bacterium GWA2_38_11</name>
    <dbReference type="NCBI Taxonomy" id="1817876"/>
    <lineage>
        <taxon>Bacteria</taxon>
        <taxon>Candidatus Schekmaniibacteriota</taxon>
    </lineage>
</organism>
<keyword evidence="1" id="KW-1277">Toxin-antitoxin system</keyword>
<evidence type="ECO:0000256" key="1">
    <source>
        <dbReference type="ARBA" id="ARBA00022649"/>
    </source>
</evidence>
<dbReference type="Proteomes" id="UP000178526">
    <property type="component" value="Unassembled WGS sequence"/>
</dbReference>